<dbReference type="InterPro" id="IPR011335">
    <property type="entry name" value="Restrct_endonuc-II-like"/>
</dbReference>
<dbReference type="PANTHER" id="PTHR30015:SF6">
    <property type="entry name" value="SLL1429 PROTEIN"/>
    <property type="match status" value="1"/>
</dbReference>
<evidence type="ECO:0000313" key="4">
    <source>
        <dbReference type="Proteomes" id="UP001500124"/>
    </source>
</evidence>
<dbReference type="EMBL" id="BAABKC010000039">
    <property type="protein sequence ID" value="GAA5054775.1"/>
    <property type="molecule type" value="Genomic_DNA"/>
</dbReference>
<evidence type="ECO:0000256" key="1">
    <source>
        <dbReference type="SAM" id="Phobius"/>
    </source>
</evidence>
<dbReference type="SUPFAM" id="SSF52980">
    <property type="entry name" value="Restriction endonuclease-like"/>
    <property type="match status" value="1"/>
</dbReference>
<keyword evidence="3" id="KW-0540">Nuclease</keyword>
<comment type="caution">
    <text evidence="3">The sequence shown here is derived from an EMBL/GenBank/DDBJ whole genome shotgun (WGS) entry which is preliminary data.</text>
</comment>
<dbReference type="Gene3D" id="3.40.1350.10">
    <property type="match status" value="1"/>
</dbReference>
<name>A0ABP9KFC1_9ACTN</name>
<dbReference type="InterPro" id="IPR052906">
    <property type="entry name" value="Type_IV_Methyl-Rstrct_Enzyme"/>
</dbReference>
<evidence type="ECO:0000259" key="2">
    <source>
        <dbReference type="Pfam" id="PF04471"/>
    </source>
</evidence>
<dbReference type="PANTHER" id="PTHR30015">
    <property type="entry name" value="MRR RESTRICTION SYSTEM PROTEIN"/>
    <property type="match status" value="1"/>
</dbReference>
<gene>
    <name evidence="3" type="ORF">GCM10023336_26170</name>
</gene>
<accession>A0ABP9KFC1</accession>
<proteinExistence type="predicted"/>
<dbReference type="RefSeq" id="WP_345668478.1">
    <property type="nucleotide sequence ID" value="NZ_BAABKC010000039.1"/>
</dbReference>
<feature type="domain" description="Restriction endonuclease type IV Mrr" evidence="2">
    <location>
        <begin position="143"/>
        <end position="253"/>
    </location>
</feature>
<feature type="transmembrane region" description="Helical" evidence="1">
    <location>
        <begin position="52"/>
        <end position="69"/>
    </location>
</feature>
<dbReference type="InterPro" id="IPR007560">
    <property type="entry name" value="Restrct_endonuc_IV_Mrr"/>
</dbReference>
<dbReference type="GO" id="GO:0004519">
    <property type="term" value="F:endonuclease activity"/>
    <property type="evidence" value="ECO:0007669"/>
    <property type="project" value="UniProtKB-KW"/>
</dbReference>
<dbReference type="Pfam" id="PF04471">
    <property type="entry name" value="Mrr_cat"/>
    <property type="match status" value="1"/>
</dbReference>
<keyword evidence="1" id="KW-1133">Transmembrane helix</keyword>
<sequence length="274" mass="28611">MTVPERSVRRSGRIRAFDLRATALFFALAAILLVAGAYTARAALAAAERRPAWAVVLCLIGTAAAALAVRRRRRRGHLARRTARRAAAALQEGAMTALDALETPPEQAPAVVVPAQAGPGGRGAPLAEDTVVLADPVVDYGLLDPYEFEQAVAALCERDGCAGVEVSGGAGDLGADVLAVAPDGRRVVVQCKRYCATNRVGSEDLQRFGGTCYTVHEAELALFVTTSDFTAPAVEYAEQCGIVCVDGEALKAWSDGAAPPPWAVVSPVPPPVRP</sequence>
<dbReference type="InterPro" id="IPR011856">
    <property type="entry name" value="tRNA_endonuc-like_dom_sf"/>
</dbReference>
<evidence type="ECO:0000313" key="3">
    <source>
        <dbReference type="EMBL" id="GAA5054775.1"/>
    </source>
</evidence>
<organism evidence="3 4">
    <name type="scientific">Streptomyces similanensis</name>
    <dbReference type="NCBI Taxonomy" id="1274988"/>
    <lineage>
        <taxon>Bacteria</taxon>
        <taxon>Bacillati</taxon>
        <taxon>Actinomycetota</taxon>
        <taxon>Actinomycetes</taxon>
        <taxon>Kitasatosporales</taxon>
        <taxon>Streptomycetaceae</taxon>
        <taxon>Streptomyces</taxon>
    </lineage>
</organism>
<keyword evidence="3" id="KW-0378">Hydrolase</keyword>
<keyword evidence="4" id="KW-1185">Reference proteome</keyword>
<dbReference type="Proteomes" id="UP001500124">
    <property type="component" value="Unassembled WGS sequence"/>
</dbReference>
<reference evidence="4" key="1">
    <citation type="journal article" date="2019" name="Int. J. Syst. Evol. Microbiol.">
        <title>The Global Catalogue of Microorganisms (GCM) 10K type strain sequencing project: providing services to taxonomists for standard genome sequencing and annotation.</title>
        <authorList>
            <consortium name="The Broad Institute Genomics Platform"/>
            <consortium name="The Broad Institute Genome Sequencing Center for Infectious Disease"/>
            <person name="Wu L."/>
            <person name="Ma J."/>
        </authorList>
    </citation>
    <scope>NUCLEOTIDE SEQUENCE [LARGE SCALE GENOMIC DNA]</scope>
    <source>
        <strain evidence="4">JCM 18410</strain>
    </source>
</reference>
<keyword evidence="1" id="KW-0812">Transmembrane</keyword>
<protein>
    <submittedName>
        <fullName evidence="3">Restriction endonuclease</fullName>
    </submittedName>
</protein>
<keyword evidence="1" id="KW-0472">Membrane</keyword>
<keyword evidence="3" id="KW-0255">Endonuclease</keyword>